<dbReference type="GO" id="GO:0005525">
    <property type="term" value="F:GTP binding"/>
    <property type="evidence" value="ECO:0007669"/>
    <property type="project" value="UniProtKB-KW"/>
</dbReference>
<dbReference type="SUPFAM" id="SSF52540">
    <property type="entry name" value="P-loop containing nucleoside triphosphate hydrolases"/>
    <property type="match status" value="1"/>
</dbReference>
<dbReference type="Proteomes" id="UP000001949">
    <property type="component" value="Unassembled WGS sequence"/>
</dbReference>
<dbReference type="KEGG" id="tpv:TP03_0131"/>
<evidence type="ECO:0000259" key="5">
    <source>
        <dbReference type="PROSITE" id="PS51706"/>
    </source>
</evidence>
<name>Q4N0V8_THEPA</name>
<evidence type="ECO:0000256" key="1">
    <source>
        <dbReference type="ARBA" id="ARBA00022723"/>
    </source>
</evidence>
<evidence type="ECO:0000313" key="6">
    <source>
        <dbReference type="EMBL" id="EAN30866.1"/>
    </source>
</evidence>
<dbReference type="Gene3D" id="3.40.50.300">
    <property type="entry name" value="P-loop containing nucleotide triphosphate hydrolases"/>
    <property type="match status" value="1"/>
</dbReference>
<dbReference type="Pfam" id="PF01926">
    <property type="entry name" value="MMR_HSR1"/>
    <property type="match status" value="1"/>
</dbReference>
<keyword evidence="7" id="KW-1185">Reference proteome</keyword>
<dbReference type="STRING" id="5875.Q4N0V8"/>
<dbReference type="CDD" id="cd01876">
    <property type="entry name" value="YihA_EngB"/>
    <property type="match status" value="1"/>
</dbReference>
<keyword evidence="4" id="KW-0342">GTP-binding</keyword>
<dbReference type="VEuPathDB" id="PiroplasmaDB:TpMuguga_03g00131"/>
<evidence type="ECO:0000256" key="2">
    <source>
        <dbReference type="ARBA" id="ARBA00022741"/>
    </source>
</evidence>
<dbReference type="EMBL" id="AAGK01000005">
    <property type="protein sequence ID" value="EAN30866.1"/>
    <property type="molecule type" value="Genomic_DNA"/>
</dbReference>
<dbReference type="eggNOG" id="KOG2486">
    <property type="taxonomic scope" value="Eukaryota"/>
</dbReference>
<keyword evidence="3" id="KW-0460">Magnesium</keyword>
<keyword evidence="2" id="KW-0547">Nucleotide-binding</keyword>
<dbReference type="OMA" id="PLIFNRY"/>
<dbReference type="AlphaFoldDB" id="Q4N0V8"/>
<protein>
    <recommendedName>
        <fullName evidence="5">EngB-type G domain-containing protein</fullName>
    </recommendedName>
</protein>
<feature type="domain" description="EngB-type G" evidence="5">
    <location>
        <begin position="83"/>
        <end position="260"/>
    </location>
</feature>
<evidence type="ECO:0000256" key="3">
    <source>
        <dbReference type="ARBA" id="ARBA00022842"/>
    </source>
</evidence>
<dbReference type="InterPro" id="IPR027417">
    <property type="entry name" value="P-loop_NTPase"/>
</dbReference>
<gene>
    <name evidence="6" type="ordered locus">TP03_0131</name>
</gene>
<dbReference type="PANTHER" id="PTHR11649">
    <property type="entry name" value="MSS1/TRME-RELATED GTP-BINDING PROTEIN"/>
    <property type="match status" value="1"/>
</dbReference>
<evidence type="ECO:0000313" key="7">
    <source>
        <dbReference type="Proteomes" id="UP000001949"/>
    </source>
</evidence>
<dbReference type="InterPro" id="IPR030393">
    <property type="entry name" value="G_ENGB_dom"/>
</dbReference>
<proteinExistence type="predicted"/>
<comment type="caution">
    <text evidence="6">The sequence shown here is derived from an EMBL/GenBank/DDBJ whole genome shotgun (WGS) entry which is preliminary data.</text>
</comment>
<dbReference type="GeneID" id="3500073"/>
<organism evidence="6 7">
    <name type="scientific">Theileria parva</name>
    <name type="common">East coast fever infection agent</name>
    <dbReference type="NCBI Taxonomy" id="5875"/>
    <lineage>
        <taxon>Eukaryota</taxon>
        <taxon>Sar</taxon>
        <taxon>Alveolata</taxon>
        <taxon>Apicomplexa</taxon>
        <taxon>Aconoidasida</taxon>
        <taxon>Piroplasmida</taxon>
        <taxon>Theileriidae</taxon>
        <taxon>Theileria</taxon>
    </lineage>
</organism>
<dbReference type="PROSITE" id="PS51706">
    <property type="entry name" value="G_ENGB"/>
    <property type="match status" value="1"/>
</dbReference>
<dbReference type="InterPro" id="IPR006073">
    <property type="entry name" value="GTP-bd"/>
</dbReference>
<dbReference type="GO" id="GO:0046872">
    <property type="term" value="F:metal ion binding"/>
    <property type="evidence" value="ECO:0007669"/>
    <property type="project" value="UniProtKB-KW"/>
</dbReference>
<dbReference type="PANTHER" id="PTHR11649:SF13">
    <property type="entry name" value="ENGB-TYPE G DOMAIN-CONTAINING PROTEIN"/>
    <property type="match status" value="1"/>
</dbReference>
<evidence type="ECO:0000256" key="4">
    <source>
        <dbReference type="ARBA" id="ARBA00023134"/>
    </source>
</evidence>
<reference evidence="6 7" key="1">
    <citation type="journal article" date="2005" name="Science">
        <title>Genome sequence of Theileria parva, a bovine pathogen that transforms lymphocytes.</title>
        <authorList>
            <person name="Gardner M.J."/>
            <person name="Bishop R."/>
            <person name="Shah T."/>
            <person name="de Villiers E.P."/>
            <person name="Carlton J.M."/>
            <person name="Hall N."/>
            <person name="Ren Q."/>
            <person name="Paulsen I.T."/>
            <person name="Pain A."/>
            <person name="Berriman M."/>
            <person name="Wilson R.J.M."/>
            <person name="Sato S."/>
            <person name="Ralph S.A."/>
            <person name="Mann D.J."/>
            <person name="Xiong Z."/>
            <person name="Shallom S.J."/>
            <person name="Weidman J."/>
            <person name="Jiang L."/>
            <person name="Lynn J."/>
            <person name="Weaver B."/>
            <person name="Shoaibi A."/>
            <person name="Domingo A.R."/>
            <person name="Wasawo D."/>
            <person name="Crabtree J."/>
            <person name="Wortman J.R."/>
            <person name="Haas B."/>
            <person name="Angiuoli S.V."/>
            <person name="Creasy T.H."/>
            <person name="Lu C."/>
            <person name="Suh B."/>
            <person name="Silva J.C."/>
            <person name="Utterback T.R."/>
            <person name="Feldblyum T.V."/>
            <person name="Pertea M."/>
            <person name="Allen J."/>
            <person name="Nierman W.C."/>
            <person name="Taracha E.L.N."/>
            <person name="Salzberg S.L."/>
            <person name="White O.R."/>
            <person name="Fitzhugh H.A."/>
            <person name="Morzaria S."/>
            <person name="Venter J.C."/>
            <person name="Fraser C.M."/>
            <person name="Nene V."/>
        </authorList>
    </citation>
    <scope>NUCLEOTIDE SEQUENCE [LARGE SCALE GENOMIC DNA]</scope>
    <source>
        <strain evidence="6 7">Muguga</strain>
    </source>
</reference>
<dbReference type="InParanoid" id="Q4N0V8"/>
<accession>Q4N0V8</accession>
<sequence>MLLYNRFLLSKFEPDVVKINFSKTILNNILSNSIGNPTTRDEIIHYKRARKLNKLSPLIFNRYKPKVKLLASTLSSDSFPRNQIPEICIFGASKSGKSSLLNAILNKPNLSKVQFKTNKLHFFQVGGSNGIVMLVDMPNCIKQNKPDENLKNEKILEICLNYLKYRENLVLTIIIIDSLKGITSEDLHIINFCNHNRLNFLVVLNKSDLFKPVELTKKIQTMETQLNSFKYKINNIVPVSSTKLQNINQLHQILTDFINNTKSNTDSQIATPKGTRLPKIKNINTPTNNLLDQANSVENDLVPSKEDDGFPNEMCVNTQIKPINLPNNDNVFIKLNININDLVKASDDSISNTSSLVTSTSPSPASEVDEMKSLFDAKCMNALTTKYRVNKLKLNTSYKRIFKLYRSKQL</sequence>
<keyword evidence="1" id="KW-0479">Metal-binding</keyword>